<gene>
    <name evidence="4" type="ORF">GIY30_09135</name>
</gene>
<feature type="transmembrane region" description="Helical" evidence="2">
    <location>
        <begin position="145"/>
        <end position="166"/>
    </location>
</feature>
<evidence type="ECO:0000259" key="3">
    <source>
        <dbReference type="Pfam" id="PF14219"/>
    </source>
</evidence>
<keyword evidence="5" id="KW-1185">Reference proteome</keyword>
<dbReference type="Pfam" id="PF14219">
    <property type="entry name" value="DUF4328"/>
    <property type="match status" value="1"/>
</dbReference>
<feature type="transmembrane region" description="Helical" evidence="2">
    <location>
        <begin position="272"/>
        <end position="292"/>
    </location>
</feature>
<sequence>MIDLCPRCRIQAPHRPGRERCPRCGGPLRVLDSDLLGAARPAARPSPTPESTAEPTRPGLAAPASRPAPVSGPRSGRLYRSRHVRWVARRPPEAIPLRRRPELAAPPRYIPRYVYIPQWGLRDAPVAPDAATSRAAVLSAALTRALHVLAAALGLAAIAHLLRYGLLIVNRSTPVPAWTDLVTSTLVIFGGLLALGCFVYTTVVFARWVMAMRTEAYRGADRRDPRARWQILLLAAVPLVNVVGVAVLLHEAANVRADLDRDRTRRRLTRMWVAWTIVNVLAVAAIVTRVVATLSGSIQTGANGLVAVTVSAACSAVFARWLAGRLEATFATAQHDPVPSRRWVVAA</sequence>
<feature type="transmembrane region" description="Helical" evidence="2">
    <location>
        <begin position="231"/>
        <end position="252"/>
    </location>
</feature>
<feature type="transmembrane region" description="Helical" evidence="2">
    <location>
        <begin position="304"/>
        <end position="323"/>
    </location>
</feature>
<proteinExistence type="predicted"/>
<dbReference type="Proteomes" id="UP000475545">
    <property type="component" value="Unassembled WGS sequence"/>
</dbReference>
<evidence type="ECO:0000313" key="5">
    <source>
        <dbReference type="Proteomes" id="UP000475545"/>
    </source>
</evidence>
<name>A0A6L7GPI2_9ACTN</name>
<reference evidence="4 5" key="1">
    <citation type="submission" date="2019-11" db="EMBL/GenBank/DDBJ databases">
        <title>Gordonia sp. nov., a novel actinobacterium isolated from mangrove soil in Hainan.</title>
        <authorList>
            <person name="Huang X."/>
            <person name="Xie Y."/>
            <person name="Chu X."/>
            <person name="Xiao K."/>
        </authorList>
    </citation>
    <scope>NUCLEOTIDE SEQUENCE [LARGE SCALE GENOMIC DNA]</scope>
    <source>
        <strain evidence="4 5">HNM0687</strain>
    </source>
</reference>
<evidence type="ECO:0000256" key="2">
    <source>
        <dbReference type="SAM" id="Phobius"/>
    </source>
</evidence>
<feature type="compositionally biased region" description="Low complexity" evidence="1">
    <location>
        <begin position="39"/>
        <end position="58"/>
    </location>
</feature>
<keyword evidence="2" id="KW-1133">Transmembrane helix</keyword>
<feature type="domain" description="DUF4328" evidence="3">
    <location>
        <begin position="184"/>
        <end position="311"/>
    </location>
</feature>
<evidence type="ECO:0000256" key="1">
    <source>
        <dbReference type="SAM" id="MobiDB-lite"/>
    </source>
</evidence>
<dbReference type="EMBL" id="WMBR01000002">
    <property type="protein sequence ID" value="MXP21513.1"/>
    <property type="molecule type" value="Genomic_DNA"/>
</dbReference>
<dbReference type="AlphaFoldDB" id="A0A6L7GPI2"/>
<feature type="region of interest" description="Disordered" evidence="1">
    <location>
        <begin position="39"/>
        <end position="76"/>
    </location>
</feature>
<organism evidence="4 5">
    <name type="scientific">Gordonia mangrovi</name>
    <dbReference type="NCBI Taxonomy" id="2665643"/>
    <lineage>
        <taxon>Bacteria</taxon>
        <taxon>Bacillati</taxon>
        <taxon>Actinomycetota</taxon>
        <taxon>Actinomycetes</taxon>
        <taxon>Mycobacteriales</taxon>
        <taxon>Gordoniaceae</taxon>
        <taxon>Gordonia</taxon>
    </lineage>
</organism>
<evidence type="ECO:0000313" key="4">
    <source>
        <dbReference type="EMBL" id="MXP21513.1"/>
    </source>
</evidence>
<feature type="transmembrane region" description="Helical" evidence="2">
    <location>
        <begin position="186"/>
        <end position="210"/>
    </location>
</feature>
<keyword evidence="2" id="KW-0812">Transmembrane</keyword>
<accession>A0A6L7GPI2</accession>
<protein>
    <submittedName>
        <fullName evidence="4">DUF4328 domain-containing protein</fullName>
    </submittedName>
</protein>
<keyword evidence="2" id="KW-0472">Membrane</keyword>
<dbReference type="InterPro" id="IPR025565">
    <property type="entry name" value="DUF4328"/>
</dbReference>
<comment type="caution">
    <text evidence="4">The sequence shown here is derived from an EMBL/GenBank/DDBJ whole genome shotgun (WGS) entry which is preliminary data.</text>
</comment>